<evidence type="ECO:0000313" key="3">
    <source>
        <dbReference type="EMBL" id="TFL01290.1"/>
    </source>
</evidence>
<dbReference type="EMBL" id="ML178825">
    <property type="protein sequence ID" value="TFL01290.1"/>
    <property type="molecule type" value="Genomic_DNA"/>
</dbReference>
<dbReference type="OrthoDB" id="2681808at2759"/>
<feature type="transmembrane region" description="Helical" evidence="2">
    <location>
        <begin position="107"/>
        <end position="127"/>
    </location>
</feature>
<organism evidence="3 4">
    <name type="scientific">Pterulicium gracile</name>
    <dbReference type="NCBI Taxonomy" id="1884261"/>
    <lineage>
        <taxon>Eukaryota</taxon>
        <taxon>Fungi</taxon>
        <taxon>Dikarya</taxon>
        <taxon>Basidiomycota</taxon>
        <taxon>Agaricomycotina</taxon>
        <taxon>Agaricomycetes</taxon>
        <taxon>Agaricomycetidae</taxon>
        <taxon>Agaricales</taxon>
        <taxon>Pleurotineae</taxon>
        <taxon>Pterulaceae</taxon>
        <taxon>Pterulicium</taxon>
    </lineage>
</organism>
<keyword evidence="2" id="KW-0812">Transmembrane</keyword>
<protein>
    <submittedName>
        <fullName evidence="3">Uncharacterized protein</fullName>
    </submittedName>
</protein>
<evidence type="ECO:0000313" key="4">
    <source>
        <dbReference type="Proteomes" id="UP000305067"/>
    </source>
</evidence>
<keyword evidence="4" id="KW-1185">Reference proteome</keyword>
<feature type="region of interest" description="Disordered" evidence="1">
    <location>
        <begin position="235"/>
        <end position="256"/>
    </location>
</feature>
<sequence length="256" mass="28767">MNPASSLDASNSALPDVTNICVLDFEERSRAILHYHQAFHTFDPTWLRALGIEFHMAWWALGSGWGKMENLLLDAPGSQGLPFMTGLVTFLVHACYSWRIFALGKRYAPAVVVVLLSAVQLAYAAYITAYDEIMKVIMPSISKKTTKLLHDSITAMVFFLVKAQRQFRFSTTISKLQKAIKYSVETGLVTSFTAILTLALFLGMMDTKYMYLWKSNEANHLWHDAELVEIEQSEVASEFPQNDSAKPSDSEHTLSV</sequence>
<gene>
    <name evidence="3" type="ORF">BDV98DRAFT_582887</name>
</gene>
<accession>A0A5C3QJG8</accession>
<feature type="transmembrane region" description="Helical" evidence="2">
    <location>
        <begin position="81"/>
        <end position="101"/>
    </location>
</feature>
<evidence type="ECO:0000256" key="2">
    <source>
        <dbReference type="SAM" id="Phobius"/>
    </source>
</evidence>
<feature type="compositionally biased region" description="Basic and acidic residues" evidence="1">
    <location>
        <begin position="246"/>
        <end position="256"/>
    </location>
</feature>
<dbReference type="AlphaFoldDB" id="A0A5C3QJG8"/>
<feature type="transmembrane region" description="Helical" evidence="2">
    <location>
        <begin position="187"/>
        <end position="205"/>
    </location>
</feature>
<proteinExistence type="predicted"/>
<keyword evidence="2" id="KW-1133">Transmembrane helix</keyword>
<keyword evidence="2" id="KW-0472">Membrane</keyword>
<name>A0A5C3QJG8_9AGAR</name>
<reference evidence="3 4" key="1">
    <citation type="journal article" date="2019" name="Nat. Ecol. Evol.">
        <title>Megaphylogeny resolves global patterns of mushroom evolution.</title>
        <authorList>
            <person name="Varga T."/>
            <person name="Krizsan K."/>
            <person name="Foldi C."/>
            <person name="Dima B."/>
            <person name="Sanchez-Garcia M."/>
            <person name="Sanchez-Ramirez S."/>
            <person name="Szollosi G.J."/>
            <person name="Szarkandi J.G."/>
            <person name="Papp V."/>
            <person name="Albert L."/>
            <person name="Andreopoulos W."/>
            <person name="Angelini C."/>
            <person name="Antonin V."/>
            <person name="Barry K.W."/>
            <person name="Bougher N.L."/>
            <person name="Buchanan P."/>
            <person name="Buyck B."/>
            <person name="Bense V."/>
            <person name="Catcheside P."/>
            <person name="Chovatia M."/>
            <person name="Cooper J."/>
            <person name="Damon W."/>
            <person name="Desjardin D."/>
            <person name="Finy P."/>
            <person name="Geml J."/>
            <person name="Haridas S."/>
            <person name="Hughes K."/>
            <person name="Justo A."/>
            <person name="Karasinski D."/>
            <person name="Kautmanova I."/>
            <person name="Kiss B."/>
            <person name="Kocsube S."/>
            <person name="Kotiranta H."/>
            <person name="LaButti K.M."/>
            <person name="Lechner B.E."/>
            <person name="Liimatainen K."/>
            <person name="Lipzen A."/>
            <person name="Lukacs Z."/>
            <person name="Mihaltcheva S."/>
            <person name="Morgado L.N."/>
            <person name="Niskanen T."/>
            <person name="Noordeloos M.E."/>
            <person name="Ohm R.A."/>
            <person name="Ortiz-Santana B."/>
            <person name="Ovrebo C."/>
            <person name="Racz N."/>
            <person name="Riley R."/>
            <person name="Savchenko A."/>
            <person name="Shiryaev A."/>
            <person name="Soop K."/>
            <person name="Spirin V."/>
            <person name="Szebenyi C."/>
            <person name="Tomsovsky M."/>
            <person name="Tulloss R.E."/>
            <person name="Uehling J."/>
            <person name="Grigoriev I.V."/>
            <person name="Vagvolgyi C."/>
            <person name="Papp T."/>
            <person name="Martin F.M."/>
            <person name="Miettinen O."/>
            <person name="Hibbett D.S."/>
            <person name="Nagy L.G."/>
        </authorList>
    </citation>
    <scope>NUCLEOTIDE SEQUENCE [LARGE SCALE GENOMIC DNA]</scope>
    <source>
        <strain evidence="3 4">CBS 309.79</strain>
    </source>
</reference>
<dbReference type="Proteomes" id="UP000305067">
    <property type="component" value="Unassembled WGS sequence"/>
</dbReference>
<evidence type="ECO:0000256" key="1">
    <source>
        <dbReference type="SAM" id="MobiDB-lite"/>
    </source>
</evidence>